<dbReference type="Proteomes" id="UP001430953">
    <property type="component" value="Unassembled WGS sequence"/>
</dbReference>
<evidence type="ECO:0000313" key="1">
    <source>
        <dbReference type="EMBL" id="KAL0109078.1"/>
    </source>
</evidence>
<sequence length="90" mass="9971">MTKFINSLISCYNKYHSNIIKLEAAVILCYYKLLYAAGVVACRLAGVAATTPEQHRRTPILRTTTGFGDRRISMRVRAPSSVSLFNLSGC</sequence>
<proteinExistence type="predicted"/>
<comment type="caution">
    <text evidence="1">The sequence shown here is derived from an EMBL/GenBank/DDBJ whole genome shotgun (WGS) entry which is preliminary data.</text>
</comment>
<dbReference type="AlphaFoldDB" id="A0AAW2EZA1"/>
<reference evidence="1 2" key="1">
    <citation type="submission" date="2023-03" db="EMBL/GenBank/DDBJ databases">
        <title>High recombination rates correlate with genetic variation in Cardiocondyla obscurior ants.</title>
        <authorList>
            <person name="Errbii M."/>
        </authorList>
    </citation>
    <scope>NUCLEOTIDE SEQUENCE [LARGE SCALE GENOMIC DNA]</scope>
    <source>
        <strain evidence="1">Alpha-2009</strain>
        <tissue evidence="1">Whole body</tissue>
    </source>
</reference>
<gene>
    <name evidence="1" type="ORF">PUN28_014283</name>
</gene>
<protein>
    <submittedName>
        <fullName evidence="1">Uncharacterized protein</fullName>
    </submittedName>
</protein>
<dbReference type="EMBL" id="JADYXP020000015">
    <property type="protein sequence ID" value="KAL0109078.1"/>
    <property type="molecule type" value="Genomic_DNA"/>
</dbReference>
<name>A0AAW2EZA1_9HYME</name>
<organism evidence="1 2">
    <name type="scientific">Cardiocondyla obscurior</name>
    <dbReference type="NCBI Taxonomy" id="286306"/>
    <lineage>
        <taxon>Eukaryota</taxon>
        <taxon>Metazoa</taxon>
        <taxon>Ecdysozoa</taxon>
        <taxon>Arthropoda</taxon>
        <taxon>Hexapoda</taxon>
        <taxon>Insecta</taxon>
        <taxon>Pterygota</taxon>
        <taxon>Neoptera</taxon>
        <taxon>Endopterygota</taxon>
        <taxon>Hymenoptera</taxon>
        <taxon>Apocrita</taxon>
        <taxon>Aculeata</taxon>
        <taxon>Formicoidea</taxon>
        <taxon>Formicidae</taxon>
        <taxon>Myrmicinae</taxon>
        <taxon>Cardiocondyla</taxon>
    </lineage>
</organism>
<accession>A0AAW2EZA1</accession>
<keyword evidence="2" id="KW-1185">Reference proteome</keyword>
<evidence type="ECO:0000313" key="2">
    <source>
        <dbReference type="Proteomes" id="UP001430953"/>
    </source>
</evidence>